<keyword evidence="1 2" id="KW-0238">DNA-binding</keyword>
<dbReference type="Gene3D" id="1.10.357.10">
    <property type="entry name" value="Tetracycline Repressor, domain 2"/>
    <property type="match status" value="1"/>
</dbReference>
<dbReference type="PROSITE" id="PS01081">
    <property type="entry name" value="HTH_TETR_1"/>
    <property type="match status" value="1"/>
</dbReference>
<dbReference type="InterPro" id="IPR050624">
    <property type="entry name" value="HTH-type_Tx_Regulator"/>
</dbReference>
<dbReference type="Gene3D" id="1.10.10.60">
    <property type="entry name" value="Homeodomain-like"/>
    <property type="match status" value="1"/>
</dbReference>
<dbReference type="InterPro" id="IPR023772">
    <property type="entry name" value="DNA-bd_HTH_TetR-type_CS"/>
</dbReference>
<accession>A0A1X6WM58</accession>
<dbReference type="GO" id="GO:0003677">
    <property type="term" value="F:DNA binding"/>
    <property type="evidence" value="ECO:0007669"/>
    <property type="project" value="UniProtKB-UniRule"/>
</dbReference>
<feature type="DNA-binding region" description="H-T-H motif" evidence="2">
    <location>
        <begin position="25"/>
        <end position="44"/>
    </location>
</feature>
<dbReference type="Proteomes" id="UP000195918">
    <property type="component" value="Unassembled WGS sequence"/>
</dbReference>
<sequence>MKSKKEEIINYATELFMTQGYVSTSTRQIAMGLNITQPAIYHHFKNKEDIYVNVLTNFTEEIGSELAHILKKEVTPEKKLFEMSDYLIKNHSINFSLMMKDMKEELSEKSQQQIFMLWNDNYFKPFKYFFENLDKKIKKDYSAEQVSLHYLRVLSAYMNDNTYSNNQLPIEELITIFFYGIF</sequence>
<evidence type="ECO:0000313" key="4">
    <source>
        <dbReference type="EMBL" id="SLM85423.1"/>
    </source>
</evidence>
<dbReference type="EMBL" id="FWFD01000008">
    <property type="protein sequence ID" value="SLM85423.1"/>
    <property type="molecule type" value="Genomic_DNA"/>
</dbReference>
<evidence type="ECO:0000256" key="1">
    <source>
        <dbReference type="ARBA" id="ARBA00023125"/>
    </source>
</evidence>
<name>A0A1X6WM58_9ENTE</name>
<dbReference type="InterPro" id="IPR001647">
    <property type="entry name" value="HTH_TetR"/>
</dbReference>
<dbReference type="InterPro" id="IPR009057">
    <property type="entry name" value="Homeodomain-like_sf"/>
</dbReference>
<organism evidence="4 5">
    <name type="scientific">Vagococcus fluvialis bH819</name>
    <dbReference type="NCBI Taxonomy" id="1255619"/>
    <lineage>
        <taxon>Bacteria</taxon>
        <taxon>Bacillati</taxon>
        <taxon>Bacillota</taxon>
        <taxon>Bacilli</taxon>
        <taxon>Lactobacillales</taxon>
        <taxon>Enterococcaceae</taxon>
        <taxon>Vagococcus</taxon>
    </lineage>
</organism>
<feature type="domain" description="HTH tetR-type" evidence="3">
    <location>
        <begin position="2"/>
        <end position="62"/>
    </location>
</feature>
<dbReference type="SUPFAM" id="SSF46689">
    <property type="entry name" value="Homeodomain-like"/>
    <property type="match status" value="1"/>
</dbReference>
<keyword evidence="5" id="KW-1185">Reference proteome</keyword>
<gene>
    <name evidence="4" type="ORF">FM121_04945</name>
</gene>
<dbReference type="Pfam" id="PF00440">
    <property type="entry name" value="TetR_N"/>
    <property type="match status" value="1"/>
</dbReference>
<evidence type="ECO:0000259" key="3">
    <source>
        <dbReference type="PROSITE" id="PS50977"/>
    </source>
</evidence>
<proteinExistence type="predicted"/>
<evidence type="ECO:0000313" key="5">
    <source>
        <dbReference type="Proteomes" id="UP000195918"/>
    </source>
</evidence>
<protein>
    <submittedName>
        <fullName evidence="4">Transcriptional regulator, TetR family</fullName>
    </submittedName>
</protein>
<dbReference type="AlphaFoldDB" id="A0A1X6WM58"/>
<dbReference type="RefSeq" id="WP_086951057.1">
    <property type="nucleotide sequence ID" value="NZ_FWFD01000008.1"/>
</dbReference>
<dbReference type="PROSITE" id="PS50977">
    <property type="entry name" value="HTH_TETR_2"/>
    <property type="match status" value="1"/>
</dbReference>
<dbReference type="PRINTS" id="PR00455">
    <property type="entry name" value="HTHTETR"/>
</dbReference>
<evidence type="ECO:0000256" key="2">
    <source>
        <dbReference type="PROSITE-ProRule" id="PRU00335"/>
    </source>
</evidence>
<dbReference type="PANTHER" id="PTHR43479">
    <property type="entry name" value="ACREF/ENVCD OPERON REPRESSOR-RELATED"/>
    <property type="match status" value="1"/>
</dbReference>
<dbReference type="PANTHER" id="PTHR43479:SF11">
    <property type="entry name" value="ACREF_ENVCD OPERON REPRESSOR-RELATED"/>
    <property type="match status" value="1"/>
</dbReference>
<reference evidence="5" key="1">
    <citation type="submission" date="2017-02" db="EMBL/GenBank/DDBJ databases">
        <authorList>
            <person name="Dridi B."/>
        </authorList>
    </citation>
    <scope>NUCLEOTIDE SEQUENCE [LARGE SCALE GENOMIC DNA]</scope>
    <source>
        <strain evidence="5">bH819</strain>
    </source>
</reference>
<dbReference type="OrthoDB" id="9814200at2"/>